<evidence type="ECO:0000313" key="3">
    <source>
        <dbReference type="Proteomes" id="UP000183809"/>
    </source>
</evidence>
<keyword evidence="3" id="KW-1185">Reference proteome</keyword>
<feature type="compositionally biased region" description="Low complexity" evidence="1">
    <location>
        <begin position="14"/>
        <end position="23"/>
    </location>
</feature>
<dbReference type="RefSeq" id="XP_020135645.1">
    <property type="nucleotide sequence ID" value="XM_020269502.1"/>
</dbReference>
<dbReference type="PANTHER" id="PTHR34365:SF7">
    <property type="entry name" value="GLYCINE-RICH DOMAIN-CONTAINING PROTEIN 1"/>
    <property type="match status" value="1"/>
</dbReference>
<dbReference type="Pfam" id="PF07173">
    <property type="entry name" value="GRDP-like"/>
    <property type="match status" value="1"/>
</dbReference>
<name>A0A1J9RLG0_9PEZI</name>
<dbReference type="GeneID" id="31009761"/>
<accession>A0A1J9RLG0</accession>
<organism evidence="2 3">
    <name type="scientific">Diplodia corticola</name>
    <dbReference type="NCBI Taxonomy" id="236234"/>
    <lineage>
        <taxon>Eukaryota</taxon>
        <taxon>Fungi</taxon>
        <taxon>Dikarya</taxon>
        <taxon>Ascomycota</taxon>
        <taxon>Pezizomycotina</taxon>
        <taxon>Dothideomycetes</taxon>
        <taxon>Dothideomycetes incertae sedis</taxon>
        <taxon>Botryosphaeriales</taxon>
        <taxon>Botryosphaeriaceae</taxon>
        <taxon>Diplodia</taxon>
    </lineage>
</organism>
<dbReference type="STRING" id="236234.A0A1J9RLG0"/>
<feature type="compositionally biased region" description="Basic and acidic residues" evidence="1">
    <location>
        <begin position="1190"/>
        <end position="1210"/>
    </location>
</feature>
<dbReference type="EMBL" id="MNUE01000001">
    <property type="protein sequence ID" value="OJD40802.1"/>
    <property type="molecule type" value="Genomic_DNA"/>
</dbReference>
<feature type="region of interest" description="Disordered" evidence="1">
    <location>
        <begin position="1188"/>
        <end position="1210"/>
    </location>
</feature>
<evidence type="ECO:0000313" key="2">
    <source>
        <dbReference type="EMBL" id="OJD40802.1"/>
    </source>
</evidence>
<dbReference type="PANTHER" id="PTHR34365">
    <property type="entry name" value="ENOLASE (DUF1399)"/>
    <property type="match status" value="1"/>
</dbReference>
<evidence type="ECO:0000256" key="1">
    <source>
        <dbReference type="SAM" id="MobiDB-lite"/>
    </source>
</evidence>
<protein>
    <recommendedName>
        <fullName evidence="4">Alpha-ketoglutarate-dependent sulfonate dioxygenase</fullName>
    </recommendedName>
</protein>
<dbReference type="InterPro" id="IPR009836">
    <property type="entry name" value="GRDP-like"/>
</dbReference>
<dbReference type="AlphaFoldDB" id="A0A1J9RLG0"/>
<comment type="caution">
    <text evidence="2">The sequence shown here is derived from an EMBL/GenBank/DDBJ whole genome shotgun (WGS) entry which is preliminary data.</text>
</comment>
<feature type="region of interest" description="Disordered" evidence="1">
    <location>
        <begin position="1"/>
        <end position="46"/>
    </location>
</feature>
<dbReference type="OrthoDB" id="2684236at2759"/>
<gene>
    <name evidence="2" type="ORF">BKCO1_1000138</name>
</gene>
<reference evidence="2 3" key="1">
    <citation type="submission" date="2016-10" db="EMBL/GenBank/DDBJ databases">
        <title>Proteomics and genomics reveal pathogen-plant mechanisms compatible with a hemibiotrophic lifestyle of Diplodia corticola.</title>
        <authorList>
            <person name="Fernandes I."/>
            <person name="De Jonge R."/>
            <person name="Van De Peer Y."/>
            <person name="Devreese B."/>
            <person name="Alves A."/>
            <person name="Esteves A.C."/>
        </authorList>
    </citation>
    <scope>NUCLEOTIDE SEQUENCE [LARGE SCALE GENOMIC DNA]</scope>
    <source>
        <strain evidence="2 3">CBS 112549</strain>
    </source>
</reference>
<sequence>MALANSFVSRHSRSSSSSSSAAAAPPPAYGEQQTDGPSVEAPALPPDFTSRLQALSIDPLRSQDVPTADECIVHLKLLEAFYNLRQDIETSEGVFGIASPTPPTDAPRYGDEALSQEAEPQDGAVDGELKSKVKRVREKRWAVYVSRAVERYEQWFLKRIPKLTGGEMKGPITVTQLAEDATLHDTAGFLGERLQNFFPENLPPLDVLMVWHAHTLNPRMFFEDCLRHGCLDFWATGLPWADINTCIDNTTFDYDVGEPVKAGWTHNTLLSWENLDDPSDKEIRCPFCTQATLLSMPWSSGAGYPSGSDAEFAPGNGYADADFAQTCPKCQSTITHDTLEVWQFRQDIALLLKEDVPLGGTVLYNKLGRPPAHLKWYRPLSLFASDWIKEPACHTKLLEATDLRKDPDASLNTVRGVLQDLMHTMSFRFIGLKLGRPRSESAIMPERISVRRMMSRYWKNHSVFGINLVGAVIRQGTFIEKMHNIGWLFSPTVYSIADRLLRKYKNFFTIIALDPRNCRVVPTLDVDLAWHTHQNFPSKYYNFCQTVCDGVFIDHDDKVEEAKLDKSFEWTSRKYQRLFGEPYSECTCWYCEAIRESHTTPLSRLFRTTNHSVSASVHEADAEYPSDAHSGPHISSHNSVRTNDSYSWSAAHRRSHLERAYAAAARRAKKEGREPPVREGFYAAHDAKDAFACAPFVGYGHGTDSLGGAGYVGGDPGYAEIGSGIAGGCCKGTCGGMWLLHEDYGWLQIASDPARPWTYIAMRSHASPSSKSKRRGPKRTKLNTSRIRSAERLITGKSGPAGSKIARRTEYSPPPHIRHAQSLALFLKLPPELRRLVYKHVWHYSYCPYERRLLSDDLAWIGPNFNTWICFPKVVLHMDPFIRREFLGELCRQFSLNITFDVKHGPHVFAGPLKSPSTLFLEHVRRCNVEWTLCRPVVFTRARGLRFHFHNEADLILLRTGLRKLIKVLETSPLLQEVTFILHFCRFETENIIMSAFHDAASMFSLPARQKLKRLTLLVAPWNVIIDVRGGQLRGQAGGSVPIIHLKPRIGNFHSPDCPHCEQLWKDRTSVDIWSELKAEVGLRQIIPSTGHPVIRYPTTVHQRDQALMFDEYSWDRSSFDVSLPGPLEGIKSINWALTGMGSLALMLVKQTITHTRAVVAPIRVALNAILLLRATIARISEILGRGMRHNPDSSDRAADPEQLPEKPRT</sequence>
<dbReference type="Proteomes" id="UP000183809">
    <property type="component" value="Unassembled WGS sequence"/>
</dbReference>
<feature type="region of interest" description="Disordered" evidence="1">
    <location>
        <begin position="94"/>
        <end position="122"/>
    </location>
</feature>
<feature type="region of interest" description="Disordered" evidence="1">
    <location>
        <begin position="619"/>
        <end position="640"/>
    </location>
</feature>
<evidence type="ECO:0008006" key="4">
    <source>
        <dbReference type="Google" id="ProtNLM"/>
    </source>
</evidence>
<proteinExistence type="predicted"/>